<protein>
    <submittedName>
        <fullName evidence="7">Citrate lyase subunit beta/citryl-CoA lyase</fullName>
        <ecNumber evidence="7">4.1.3.34</ecNumber>
    </submittedName>
</protein>
<organism evidence="7 8">
    <name type="scientific">Leifsonia shinshuensis</name>
    <dbReference type="NCBI Taxonomy" id="150026"/>
    <lineage>
        <taxon>Bacteria</taxon>
        <taxon>Bacillati</taxon>
        <taxon>Actinomycetota</taxon>
        <taxon>Actinomycetes</taxon>
        <taxon>Micrococcales</taxon>
        <taxon>Microbacteriaceae</taxon>
        <taxon>Leifsonia</taxon>
    </lineage>
</organism>
<evidence type="ECO:0000256" key="1">
    <source>
        <dbReference type="ARBA" id="ARBA00001946"/>
    </source>
</evidence>
<feature type="binding site" evidence="4">
    <location>
        <position position="131"/>
    </location>
    <ligand>
        <name>substrate</name>
    </ligand>
</feature>
<dbReference type="EC" id="4.1.3.34" evidence="7"/>
<feature type="domain" description="HpcH/HpaI aldolase/citrate lyase" evidence="6">
    <location>
        <begin position="35"/>
        <end position="219"/>
    </location>
</feature>
<gene>
    <name evidence="7" type="ORF">HNR13_003185</name>
</gene>
<dbReference type="PIRSF" id="PIRSF015582">
    <property type="entry name" value="Cit_lyase_B"/>
    <property type="match status" value="1"/>
</dbReference>
<evidence type="ECO:0000313" key="7">
    <source>
        <dbReference type="EMBL" id="NYJ24898.1"/>
    </source>
</evidence>
<dbReference type="GO" id="GO:0000287">
    <property type="term" value="F:magnesium ion binding"/>
    <property type="evidence" value="ECO:0007669"/>
    <property type="project" value="TreeGrafter"/>
</dbReference>
<proteinExistence type="predicted"/>
<comment type="cofactor">
    <cofactor evidence="1">
        <name>Mg(2+)</name>
        <dbReference type="ChEBI" id="CHEBI:18420"/>
    </cofactor>
</comment>
<dbReference type="SUPFAM" id="SSF51621">
    <property type="entry name" value="Phosphoenolpyruvate/pyruvate domain"/>
    <property type="match status" value="1"/>
</dbReference>
<feature type="binding site" evidence="5">
    <location>
        <position position="157"/>
    </location>
    <ligand>
        <name>Mg(2+)</name>
        <dbReference type="ChEBI" id="CHEBI:18420"/>
    </ligand>
</feature>
<reference evidence="7 8" key="1">
    <citation type="submission" date="2020-07" db="EMBL/GenBank/DDBJ databases">
        <title>Sequencing the genomes of 1000 actinobacteria strains.</title>
        <authorList>
            <person name="Klenk H.-P."/>
        </authorList>
    </citation>
    <scope>NUCLEOTIDE SEQUENCE [LARGE SCALE GENOMIC DNA]</scope>
    <source>
        <strain evidence="7 8">DSM 15165</strain>
    </source>
</reference>
<dbReference type="EMBL" id="JACCFL010000001">
    <property type="protein sequence ID" value="NYJ24898.1"/>
    <property type="molecule type" value="Genomic_DNA"/>
</dbReference>
<keyword evidence="2 5" id="KW-0479">Metal-binding</keyword>
<dbReference type="Pfam" id="PF03328">
    <property type="entry name" value="HpcH_HpaI"/>
    <property type="match status" value="1"/>
</dbReference>
<feature type="binding site" evidence="4">
    <location>
        <position position="77"/>
    </location>
    <ligand>
        <name>substrate</name>
    </ligand>
</feature>
<dbReference type="Proteomes" id="UP000578352">
    <property type="component" value="Unassembled WGS sequence"/>
</dbReference>
<dbReference type="InterPro" id="IPR005000">
    <property type="entry name" value="Aldolase/citrate-lyase_domain"/>
</dbReference>
<dbReference type="GO" id="GO:0006107">
    <property type="term" value="P:oxaloacetate metabolic process"/>
    <property type="evidence" value="ECO:0007669"/>
    <property type="project" value="TreeGrafter"/>
</dbReference>
<evidence type="ECO:0000256" key="4">
    <source>
        <dbReference type="PIRSR" id="PIRSR015582-1"/>
    </source>
</evidence>
<sequence>MTMQLDAGARSAGRVPPEVARSWLLIAASRLDAVAVAGSQADAVVIDLEDAIDASRKEVERERVARFLESGGEAWVRVNDRTSAFWAGDVDRLRGLPGLLGVVLAKTEEAAHVTETAERLGGATPVVALIESALGVENAALIARAPGVFRLAFGSGDYRRDTGVANKEVALAYPRSRLVVASRVGGLPGPIDGPSVLDGAPIVTEQSQSAAALGLTGRLCLRETQVGIVNEVMAPSAEDVSWAGGFLDEFEANGRVVRDGSDLPRLGRAERILELDRAFRAS</sequence>
<dbReference type="GO" id="GO:0008816">
    <property type="term" value="F:citryl-CoA lyase activity"/>
    <property type="evidence" value="ECO:0007669"/>
    <property type="project" value="UniProtKB-EC"/>
</dbReference>
<dbReference type="PANTHER" id="PTHR32308:SF10">
    <property type="entry name" value="CITRATE LYASE SUBUNIT BETA"/>
    <property type="match status" value="1"/>
</dbReference>
<evidence type="ECO:0000256" key="2">
    <source>
        <dbReference type="ARBA" id="ARBA00022723"/>
    </source>
</evidence>
<name>A0A853CWP5_9MICO</name>
<dbReference type="InterPro" id="IPR040442">
    <property type="entry name" value="Pyrv_kinase-like_dom_sf"/>
</dbReference>
<dbReference type="Gene3D" id="3.20.20.60">
    <property type="entry name" value="Phosphoenolpyruvate-binding domains"/>
    <property type="match status" value="1"/>
</dbReference>
<feature type="binding site" evidence="5">
    <location>
        <position position="131"/>
    </location>
    <ligand>
        <name>Mg(2+)</name>
        <dbReference type="ChEBI" id="CHEBI:18420"/>
    </ligand>
</feature>
<dbReference type="PANTHER" id="PTHR32308">
    <property type="entry name" value="LYASE BETA SUBUNIT, PUTATIVE (AFU_ORTHOLOGUE AFUA_4G13030)-RELATED"/>
    <property type="match status" value="1"/>
</dbReference>
<accession>A0A853CWP5</accession>
<dbReference type="RefSeq" id="WP_246312791.1">
    <property type="nucleotide sequence ID" value="NZ_BAABEH010000001.1"/>
</dbReference>
<dbReference type="AlphaFoldDB" id="A0A853CWP5"/>
<keyword evidence="3 5" id="KW-0460">Magnesium</keyword>
<dbReference type="InterPro" id="IPR015813">
    <property type="entry name" value="Pyrv/PenolPyrv_kinase-like_dom"/>
</dbReference>
<dbReference type="InterPro" id="IPR011206">
    <property type="entry name" value="Citrate_lyase_beta/mcl1/mcl2"/>
</dbReference>
<evidence type="ECO:0000259" key="6">
    <source>
        <dbReference type="Pfam" id="PF03328"/>
    </source>
</evidence>
<evidence type="ECO:0000313" key="8">
    <source>
        <dbReference type="Proteomes" id="UP000578352"/>
    </source>
</evidence>
<comment type="caution">
    <text evidence="7">The sequence shown here is derived from an EMBL/GenBank/DDBJ whole genome shotgun (WGS) entry which is preliminary data.</text>
</comment>
<evidence type="ECO:0000256" key="3">
    <source>
        <dbReference type="ARBA" id="ARBA00022842"/>
    </source>
</evidence>
<evidence type="ECO:0000256" key="5">
    <source>
        <dbReference type="PIRSR" id="PIRSR015582-2"/>
    </source>
</evidence>
<keyword evidence="7" id="KW-0456">Lyase</keyword>